<dbReference type="InterPro" id="IPR018713">
    <property type="entry name" value="MPAB/Lcp_cat_dom"/>
</dbReference>
<feature type="region of interest" description="Disordered" evidence="1">
    <location>
        <begin position="327"/>
        <end position="363"/>
    </location>
</feature>
<dbReference type="PANTHER" id="PTHR36151:SF3">
    <property type="entry name" value="ER-BOUND OXYGENASE MPAB_MPAB'_RUBBER OXYGENASE CATALYTIC DOMAIN-CONTAINING PROTEIN"/>
    <property type="match status" value="1"/>
</dbReference>
<dbReference type="EMBL" id="BAEH01000095">
    <property type="protein sequence ID" value="GAB19800.1"/>
    <property type="molecule type" value="Genomic_DNA"/>
</dbReference>
<feature type="compositionally biased region" description="Basic and acidic residues" evidence="1">
    <location>
        <begin position="336"/>
        <end position="363"/>
    </location>
</feature>
<dbReference type="AlphaFoldDB" id="H0R3Z9"/>
<keyword evidence="4" id="KW-1185">Reference proteome</keyword>
<feature type="domain" description="ER-bound oxygenase mpaB/mpaB'/Rubber oxygenase catalytic" evidence="2">
    <location>
        <begin position="68"/>
        <end position="292"/>
    </location>
</feature>
<proteinExistence type="predicted"/>
<accession>H0R3Z9</accession>
<dbReference type="Proteomes" id="UP000035034">
    <property type="component" value="Unassembled WGS sequence"/>
</dbReference>
<evidence type="ECO:0000256" key="1">
    <source>
        <dbReference type="SAM" id="MobiDB-lite"/>
    </source>
</evidence>
<dbReference type="GO" id="GO:0016491">
    <property type="term" value="F:oxidoreductase activity"/>
    <property type="evidence" value="ECO:0007669"/>
    <property type="project" value="InterPro"/>
</dbReference>
<reference evidence="3 4" key="1">
    <citation type="submission" date="2011-12" db="EMBL/GenBank/DDBJ databases">
        <title>Whole genome shotgun sequence of Gordonia effusa NBRC 100432.</title>
        <authorList>
            <person name="Yoshida I."/>
            <person name="Takarada H."/>
            <person name="Hosoyama A."/>
            <person name="Tsuchikane K."/>
            <person name="Katsumata H."/>
            <person name="Yamazaki S."/>
            <person name="Fujita N."/>
        </authorList>
    </citation>
    <scope>NUCLEOTIDE SEQUENCE [LARGE SCALE GENOMIC DNA]</scope>
    <source>
        <strain evidence="3 4">NBRC 100432</strain>
    </source>
</reference>
<evidence type="ECO:0000313" key="3">
    <source>
        <dbReference type="EMBL" id="GAB19800.1"/>
    </source>
</evidence>
<gene>
    <name evidence="3" type="ORF">GOEFS_095_00350</name>
</gene>
<protein>
    <recommendedName>
        <fullName evidence="2">ER-bound oxygenase mpaB/mpaB'/Rubber oxygenase catalytic domain-containing protein</fullName>
    </recommendedName>
</protein>
<comment type="caution">
    <text evidence="3">The sequence shown here is derived from an EMBL/GenBank/DDBJ whole genome shotgun (WGS) entry which is preliminary data.</text>
</comment>
<dbReference type="PANTHER" id="PTHR36151">
    <property type="entry name" value="BLR2777 PROTEIN"/>
    <property type="match status" value="1"/>
</dbReference>
<organism evidence="3 4">
    <name type="scientific">Gordonia effusa NBRC 100432</name>
    <dbReference type="NCBI Taxonomy" id="1077974"/>
    <lineage>
        <taxon>Bacteria</taxon>
        <taxon>Bacillati</taxon>
        <taxon>Actinomycetota</taxon>
        <taxon>Actinomycetes</taxon>
        <taxon>Mycobacteriales</taxon>
        <taxon>Gordoniaceae</taxon>
        <taxon>Gordonia</taxon>
    </lineage>
</organism>
<evidence type="ECO:0000259" key="2">
    <source>
        <dbReference type="Pfam" id="PF09995"/>
    </source>
</evidence>
<dbReference type="Pfam" id="PF09995">
    <property type="entry name" value="MPAB_Lcp_cat"/>
    <property type="match status" value="1"/>
</dbReference>
<name>H0R3Z9_9ACTN</name>
<evidence type="ECO:0000313" key="4">
    <source>
        <dbReference type="Proteomes" id="UP000035034"/>
    </source>
</evidence>
<dbReference type="STRING" id="1077974.GOEFS_095_00350"/>
<sequence>MRTPLDRYFDNGLPDLSPIWRRLRQAPWAIFNPIDLLFELYRPAYFKKATFAEPLGDPGWFGPDSRSWYVHTHTPSLWLGVFNTAVIDIIHQGIQYAVFDHSKLVGRDKDGNVLPGKFSTTGTFARAARTHSFFTGVVYGPTEAAEALSATVRAIHGHVKGVRPDGVPYDADDPEFFRWTYCTVVDGLAAAHLRYHPKPLTGKALDQFYAEYARVGEALGGTGLPSTRAECTYMLQHLSPVKDVKLNDDNRKYVEMRAPRGAGIVAEFAYWVLMDMMPLPVQEAVDFAQPARFKHGLFKFTARTGVRILSIGGDLREVREANRRVRALPPRSRNMTQHEDVDKARTDKASTDDTEEPHLDRVC</sequence>
<dbReference type="eggNOG" id="COG3662">
    <property type="taxonomic scope" value="Bacteria"/>
</dbReference>
<dbReference type="RefSeq" id="WP_007319135.1">
    <property type="nucleotide sequence ID" value="NZ_BAEH01000095.1"/>
</dbReference>